<organism evidence="1 2">
    <name type="scientific">Rothia mucilaginosa</name>
    <dbReference type="NCBI Taxonomy" id="43675"/>
    <lineage>
        <taxon>Bacteria</taxon>
        <taxon>Bacillati</taxon>
        <taxon>Actinomycetota</taxon>
        <taxon>Actinomycetes</taxon>
        <taxon>Micrococcales</taxon>
        <taxon>Micrococcaceae</taxon>
        <taxon>Rothia</taxon>
    </lineage>
</organism>
<protein>
    <submittedName>
        <fullName evidence="1">Uncharacterized protein</fullName>
    </submittedName>
</protein>
<sequence length="146" mass="16090">MADLVITREEVELELGDLPLARSLDLIEGKIKAAIATLRGVCPRVDRLLASDAPLSEVDELNIKTAVINSVSRFMRNDMSGYRKEEESSYAYERDPLWSSANLWFTDLELKALKCNSIDGCTAFGTISTTFSEPYASGWGSSGGWC</sequence>
<dbReference type="Proteomes" id="UP000785653">
    <property type="component" value="Unassembled WGS sequence"/>
</dbReference>
<accession>A0A930LNU3</accession>
<gene>
    <name evidence="1" type="ORF">HXO65_00300</name>
</gene>
<reference evidence="1" key="1">
    <citation type="submission" date="2020-04" db="EMBL/GenBank/DDBJ databases">
        <title>Deep metagenomics examines the oral microbiome during advanced dental caries in children, revealing novel taxa and co-occurrences with host molecules.</title>
        <authorList>
            <person name="Baker J.L."/>
            <person name="Morton J.T."/>
            <person name="Dinis M."/>
            <person name="Alvarez R."/>
            <person name="Tran N.C."/>
            <person name="Knight R."/>
            <person name="Edlund A."/>
        </authorList>
    </citation>
    <scope>NUCLEOTIDE SEQUENCE</scope>
    <source>
        <strain evidence="1">JCVI_47_bin.3</strain>
    </source>
</reference>
<dbReference type="EMBL" id="JABZXS010000001">
    <property type="protein sequence ID" value="MBF1672646.1"/>
    <property type="molecule type" value="Genomic_DNA"/>
</dbReference>
<evidence type="ECO:0000313" key="2">
    <source>
        <dbReference type="Proteomes" id="UP000785653"/>
    </source>
</evidence>
<comment type="caution">
    <text evidence="1">The sequence shown here is derived from an EMBL/GenBank/DDBJ whole genome shotgun (WGS) entry which is preliminary data.</text>
</comment>
<dbReference type="AlphaFoldDB" id="A0A930LNU3"/>
<proteinExistence type="predicted"/>
<name>A0A930LNU3_9MICC</name>
<evidence type="ECO:0000313" key="1">
    <source>
        <dbReference type="EMBL" id="MBF1672646.1"/>
    </source>
</evidence>